<dbReference type="SUPFAM" id="SSF51905">
    <property type="entry name" value="FAD/NAD(P)-binding domain"/>
    <property type="match status" value="1"/>
</dbReference>
<feature type="compositionally biased region" description="Acidic residues" evidence="1">
    <location>
        <begin position="241"/>
        <end position="251"/>
    </location>
</feature>
<dbReference type="InterPro" id="IPR036188">
    <property type="entry name" value="FAD/NAD-bd_sf"/>
</dbReference>
<dbReference type="AlphaFoldDB" id="A0ABD3MXX9"/>
<proteinExistence type="predicted"/>
<evidence type="ECO:0000256" key="1">
    <source>
        <dbReference type="SAM" id="MobiDB-lite"/>
    </source>
</evidence>
<name>A0ABD3MXX9_9STRA</name>
<gene>
    <name evidence="2" type="ORF">ACHAW5_004963</name>
</gene>
<sequence length="485" mass="52109">MALSADGSRIRVAILGSGMTGCAVASTLLESSSSTSSSFVTGTKARFDVTVYEAGRGVGGRMSTRRDDLRGGGVGGRFQFDHGCQQIVGPAKTAEFAEALVAWRGRGCIAEWGGRFGRVFGRDDGDDEGGERTIVFEEETGGTTTTTTTTTRYVGHPRMSSICENLVGATASASDGDPDPSTVRVVTRTRARAIRSSYRDGTAANTWRMERSDEDGVVEALGIYDWVVATDLGSARSLLPCDDDDDDDDDKENSPSFKRMIGDVDAVPICSTMVTLDGPLSSLPADGIDIDHDSHPELMGEKFGTLGWIARDSSKPGRRWGGRGLGSDDDGREEYWILQSTRGGARVLLERLDLMGSTLEEIREEIRRTMVNDFMRAIPLLASVTANGYRKGGTEEEDADVLPTVIDSVGHRWGAAFPVHGKKNGDGDGNAFIRMDCHVDATRRFVACGDYFGVHHGNVEGAFLSGRAAANRLIRHVNTQSNASV</sequence>
<dbReference type="Proteomes" id="UP001530315">
    <property type="component" value="Unassembled WGS sequence"/>
</dbReference>
<organism evidence="2 3">
    <name type="scientific">Stephanodiscus triporus</name>
    <dbReference type="NCBI Taxonomy" id="2934178"/>
    <lineage>
        <taxon>Eukaryota</taxon>
        <taxon>Sar</taxon>
        <taxon>Stramenopiles</taxon>
        <taxon>Ochrophyta</taxon>
        <taxon>Bacillariophyta</taxon>
        <taxon>Coscinodiscophyceae</taxon>
        <taxon>Thalassiosirophycidae</taxon>
        <taxon>Stephanodiscales</taxon>
        <taxon>Stephanodiscaceae</taxon>
        <taxon>Stephanodiscus</taxon>
    </lineage>
</organism>
<dbReference type="Gene3D" id="3.50.50.60">
    <property type="entry name" value="FAD/NAD(P)-binding domain"/>
    <property type="match status" value="1"/>
</dbReference>
<accession>A0ABD3MXX9</accession>
<feature type="region of interest" description="Disordered" evidence="1">
    <location>
        <begin position="237"/>
        <end position="258"/>
    </location>
</feature>
<evidence type="ECO:0000313" key="3">
    <source>
        <dbReference type="Proteomes" id="UP001530315"/>
    </source>
</evidence>
<dbReference type="EMBL" id="JALLAZ020001674">
    <property type="protein sequence ID" value="KAL3768552.1"/>
    <property type="molecule type" value="Genomic_DNA"/>
</dbReference>
<comment type="caution">
    <text evidence="2">The sequence shown here is derived from an EMBL/GenBank/DDBJ whole genome shotgun (WGS) entry which is preliminary data.</text>
</comment>
<dbReference type="PANTHER" id="PTHR16128">
    <property type="entry name" value="FAD/NAD(P)-BINDING OXIDOREDUCTASE FAMILY PROTEIN"/>
    <property type="match status" value="1"/>
</dbReference>
<evidence type="ECO:0000313" key="2">
    <source>
        <dbReference type="EMBL" id="KAL3768552.1"/>
    </source>
</evidence>
<evidence type="ECO:0008006" key="4">
    <source>
        <dbReference type="Google" id="ProtNLM"/>
    </source>
</evidence>
<keyword evidence="3" id="KW-1185">Reference proteome</keyword>
<dbReference type="Pfam" id="PF13450">
    <property type="entry name" value="NAD_binding_8"/>
    <property type="match status" value="1"/>
</dbReference>
<dbReference type="PANTHER" id="PTHR16128:SF5">
    <property type="entry name" value="FAD_NAD(P)-BINDING OXIDOREDUCTASE FAMILY PROTEIN"/>
    <property type="match status" value="1"/>
</dbReference>
<reference evidence="2 3" key="1">
    <citation type="submission" date="2024-10" db="EMBL/GenBank/DDBJ databases">
        <title>Updated reference genomes for cyclostephanoid diatoms.</title>
        <authorList>
            <person name="Roberts W.R."/>
            <person name="Alverson A.J."/>
        </authorList>
    </citation>
    <scope>NUCLEOTIDE SEQUENCE [LARGE SCALE GENOMIC DNA]</scope>
    <source>
        <strain evidence="2 3">AJA276-08</strain>
    </source>
</reference>
<protein>
    <recommendedName>
        <fullName evidence="4">Amine oxidase</fullName>
    </recommendedName>
</protein>
<dbReference type="Gene3D" id="3.90.660.10">
    <property type="match status" value="1"/>
</dbReference>